<name>A0ABQ9ZWP3_9CRUS</name>
<protein>
    <submittedName>
        <fullName evidence="1">Uncharacterized protein</fullName>
    </submittedName>
</protein>
<sequence>MRQIAKLRNALGQSIVVPLYIVELQLTESREVSLETIGLLSKLVVLCYPKSNDTLESGDVIRESIATPVEL</sequence>
<organism evidence="1 2">
    <name type="scientific">Daphnia magna</name>
    <dbReference type="NCBI Taxonomy" id="35525"/>
    <lineage>
        <taxon>Eukaryota</taxon>
        <taxon>Metazoa</taxon>
        <taxon>Ecdysozoa</taxon>
        <taxon>Arthropoda</taxon>
        <taxon>Crustacea</taxon>
        <taxon>Branchiopoda</taxon>
        <taxon>Diplostraca</taxon>
        <taxon>Cladocera</taxon>
        <taxon>Anomopoda</taxon>
        <taxon>Daphniidae</taxon>
        <taxon>Daphnia</taxon>
    </lineage>
</organism>
<dbReference type="Proteomes" id="UP001234178">
    <property type="component" value="Unassembled WGS sequence"/>
</dbReference>
<keyword evidence="2" id="KW-1185">Reference proteome</keyword>
<reference evidence="1 2" key="1">
    <citation type="journal article" date="2023" name="Nucleic Acids Res.">
        <title>The hologenome of Daphnia magna reveals possible DNA methylation and microbiome-mediated evolution of the host genome.</title>
        <authorList>
            <person name="Chaturvedi A."/>
            <person name="Li X."/>
            <person name="Dhandapani V."/>
            <person name="Marshall H."/>
            <person name="Kissane S."/>
            <person name="Cuenca-Cambronero M."/>
            <person name="Asole G."/>
            <person name="Calvet F."/>
            <person name="Ruiz-Romero M."/>
            <person name="Marangio P."/>
            <person name="Guigo R."/>
            <person name="Rago D."/>
            <person name="Mirbahai L."/>
            <person name="Eastwood N."/>
            <person name="Colbourne J.K."/>
            <person name="Zhou J."/>
            <person name="Mallon E."/>
            <person name="Orsini L."/>
        </authorList>
    </citation>
    <scope>NUCLEOTIDE SEQUENCE [LARGE SCALE GENOMIC DNA]</scope>
    <source>
        <strain evidence="1">LRV0_1</strain>
    </source>
</reference>
<evidence type="ECO:0000313" key="2">
    <source>
        <dbReference type="Proteomes" id="UP001234178"/>
    </source>
</evidence>
<dbReference type="EMBL" id="JAOYFB010000005">
    <property type="protein sequence ID" value="KAK4017065.1"/>
    <property type="molecule type" value="Genomic_DNA"/>
</dbReference>
<proteinExistence type="predicted"/>
<comment type="caution">
    <text evidence="1">The sequence shown here is derived from an EMBL/GenBank/DDBJ whole genome shotgun (WGS) entry which is preliminary data.</text>
</comment>
<evidence type="ECO:0000313" key="1">
    <source>
        <dbReference type="EMBL" id="KAK4017065.1"/>
    </source>
</evidence>
<accession>A0ABQ9ZWP3</accession>
<gene>
    <name evidence="1" type="ORF">OUZ56_032020</name>
</gene>